<evidence type="ECO:0000313" key="2">
    <source>
        <dbReference type="EMBL" id="KKJ01273.1"/>
    </source>
</evidence>
<dbReference type="eggNOG" id="ENOG502ZBBW">
    <property type="taxonomic scope" value="Bacteria"/>
</dbReference>
<proteinExistence type="predicted"/>
<dbReference type="OrthoDB" id="570958at2"/>
<comment type="caution">
    <text evidence="2">The sequence shown here is derived from an EMBL/GenBank/DDBJ whole genome shotgun (WGS) entry which is preliminary data.</text>
</comment>
<organism evidence="2 3">
    <name type="scientific">Prochlorothrix hollandica PCC 9006 = CALU 1027</name>
    <dbReference type="NCBI Taxonomy" id="317619"/>
    <lineage>
        <taxon>Bacteria</taxon>
        <taxon>Bacillati</taxon>
        <taxon>Cyanobacteriota</taxon>
        <taxon>Cyanophyceae</taxon>
        <taxon>Prochlorotrichales</taxon>
        <taxon>Prochlorotrichaceae</taxon>
        <taxon>Prochlorothrix</taxon>
    </lineage>
</organism>
<accession>A0A0M2Q1U7</accession>
<dbReference type="AlphaFoldDB" id="A0A0M2Q1U7"/>
<feature type="region of interest" description="Disordered" evidence="1">
    <location>
        <begin position="296"/>
        <end position="318"/>
    </location>
</feature>
<gene>
    <name evidence="2" type="ORF">PROH_02600</name>
</gene>
<name>A0A0M2Q1U7_PROHO</name>
<evidence type="ECO:0000256" key="1">
    <source>
        <dbReference type="SAM" id="MobiDB-lite"/>
    </source>
</evidence>
<reference evidence="2" key="1">
    <citation type="submission" date="2012-04" db="EMBL/GenBank/DDBJ databases">
        <authorList>
            <person name="Borisov I.G."/>
            <person name="Ivanikova N.V."/>
            <person name="Pinevich A.V."/>
        </authorList>
    </citation>
    <scope>NUCLEOTIDE SEQUENCE</scope>
    <source>
        <strain evidence="2">CALU 1027</strain>
    </source>
</reference>
<dbReference type="Proteomes" id="UP000034681">
    <property type="component" value="Unassembled WGS sequence"/>
</dbReference>
<dbReference type="EMBL" id="AJTX02000002">
    <property type="protein sequence ID" value="KKJ01273.1"/>
    <property type="molecule type" value="Genomic_DNA"/>
</dbReference>
<sequence>MYLVTTHPHRLPSDHQIIMVDGTVPQWQPRPYDLHWDHHRSGGAPIQVAEMPLPQATTLLQERGGPLPPCFTTTQVDADACVAAAWVQLPRSVLQQFPIVQQLQAIAWDCDHLRVPPELDPWGEFALKVVASLKVQEKTVREALELPPDRKQWQDQDRERFSSAAFEAGTQWLIAAALGQRSWPGEVGEAEAYWQQLQRDCDQLRQDHRVQLLPSGQGLFAVCDLRGIDRYIDPRGFYQVLAEIATPEQLRPETLTWRDRPQGGWSYTLGSIPLHPRQGALDFTQGTFDRLTQAEQAKSGQPDPWGGRSTVGGSPWNAASVLTPGEILAVLGD</sequence>
<keyword evidence="3" id="KW-1185">Reference proteome</keyword>
<protein>
    <submittedName>
        <fullName evidence="2">Uncharacterized protein</fullName>
    </submittedName>
</protein>
<evidence type="ECO:0000313" key="3">
    <source>
        <dbReference type="Proteomes" id="UP000034681"/>
    </source>
</evidence>
<dbReference type="RefSeq" id="WP_017713885.1">
    <property type="nucleotide sequence ID" value="NZ_KB235941.1"/>
</dbReference>